<keyword evidence="3" id="KW-1185">Reference proteome</keyword>
<feature type="chain" id="PRO_5034249915" description="Galactose oxidase" evidence="1">
    <location>
        <begin position="18"/>
        <end position="348"/>
    </location>
</feature>
<proteinExistence type="predicted"/>
<dbReference type="EMBL" id="CP069041">
    <property type="protein sequence ID" value="QRD05821.1"/>
    <property type="molecule type" value="Genomic_DNA"/>
</dbReference>
<dbReference type="VEuPathDB" id="FungiDB:JI435_060960"/>
<dbReference type="RefSeq" id="XP_001796482.1">
    <property type="nucleotide sequence ID" value="XM_001796430.1"/>
</dbReference>
<dbReference type="OMA" id="FPYPVHH"/>
<evidence type="ECO:0000313" key="3">
    <source>
        <dbReference type="Proteomes" id="UP000663193"/>
    </source>
</evidence>
<dbReference type="Gene3D" id="2.120.10.80">
    <property type="entry name" value="Kelch-type beta propeller"/>
    <property type="match status" value="2"/>
</dbReference>
<keyword evidence="1" id="KW-0732">Signal</keyword>
<dbReference type="PANTHER" id="PTHR45632">
    <property type="entry name" value="LD33804P"/>
    <property type="match status" value="1"/>
</dbReference>
<dbReference type="InterPro" id="IPR006652">
    <property type="entry name" value="Kelch_1"/>
</dbReference>
<reference evidence="3" key="1">
    <citation type="journal article" date="2021" name="BMC Genomics">
        <title>Chromosome-level genome assembly and manually-curated proteome of model necrotroph Parastagonospora nodorum Sn15 reveals a genome-wide trove of candidate effector homologs, and redundancy of virulence-related functions within an accessory chromosome.</title>
        <authorList>
            <person name="Bertazzoni S."/>
            <person name="Jones D.A.B."/>
            <person name="Phan H.T."/>
            <person name="Tan K.-C."/>
            <person name="Hane J.K."/>
        </authorList>
    </citation>
    <scope>NUCLEOTIDE SEQUENCE [LARGE SCALE GENOMIC DNA]</scope>
    <source>
        <strain evidence="3">SN15 / ATCC MYA-4574 / FGSC 10173)</strain>
    </source>
</reference>
<evidence type="ECO:0000313" key="2">
    <source>
        <dbReference type="EMBL" id="QRD05821.1"/>
    </source>
</evidence>
<evidence type="ECO:0008006" key="4">
    <source>
        <dbReference type="Google" id="ProtNLM"/>
    </source>
</evidence>
<feature type="signal peptide" evidence="1">
    <location>
        <begin position="1"/>
        <end position="17"/>
    </location>
</feature>
<dbReference type="SUPFAM" id="SSF117281">
    <property type="entry name" value="Kelch motif"/>
    <property type="match status" value="1"/>
</dbReference>
<accession>A0A7U2NPL1</accession>
<dbReference type="Proteomes" id="UP000663193">
    <property type="component" value="Chromosome 19"/>
</dbReference>
<dbReference type="SMART" id="SM00612">
    <property type="entry name" value="Kelch"/>
    <property type="match status" value="5"/>
</dbReference>
<dbReference type="OrthoDB" id="45365at2759"/>
<protein>
    <recommendedName>
        <fullName evidence="4">Galactose oxidase</fullName>
    </recommendedName>
</protein>
<evidence type="ECO:0000256" key="1">
    <source>
        <dbReference type="SAM" id="SignalP"/>
    </source>
</evidence>
<gene>
    <name evidence="2" type="ORF">JI435_060960</name>
</gene>
<dbReference type="AlphaFoldDB" id="A0A7U2NPL1"/>
<dbReference type="Pfam" id="PF24681">
    <property type="entry name" value="Kelch_KLHDC2_KLHL20_DRC7"/>
    <property type="match status" value="1"/>
</dbReference>
<name>A0A7U2NPL1_PHANO</name>
<dbReference type="InterPro" id="IPR015915">
    <property type="entry name" value="Kelch-typ_b-propeller"/>
</dbReference>
<sequence>MSGLSMLLVALCTPIFALPNPRVPTWTTLSSIPSPRQEHTTLFLPPSTIAIIGGIIPLDDPTLVPPFATTSLMQFYNITSDTWSLGAPIPKPLNHINAAVVDGKIYVLGGLTDSSDHRGRAWRGATDSWVYDPSEDTWSDISHDSLGAQGRGSAAVGIFNRKIYMAGGITELEFYGNHTQTSVDLVSVFDTEKNIWLHVPEGASKLPEARDHAGGAVVESKMYVLGGRNNGQENNKDTVFVLDLCDLEAGWAISDARMPTARGGIAAGVVGHKVFTFGGEGDTSTASGVFGEVEAYDTAKNTWESFEKMKLPRHGTYAVGVGRKIYIPGGGVEQSGAPVADFDVFTTT</sequence>
<organism evidence="2 3">
    <name type="scientific">Phaeosphaeria nodorum (strain SN15 / ATCC MYA-4574 / FGSC 10173)</name>
    <name type="common">Glume blotch fungus</name>
    <name type="synonym">Parastagonospora nodorum</name>
    <dbReference type="NCBI Taxonomy" id="321614"/>
    <lineage>
        <taxon>Eukaryota</taxon>
        <taxon>Fungi</taxon>
        <taxon>Dikarya</taxon>
        <taxon>Ascomycota</taxon>
        <taxon>Pezizomycotina</taxon>
        <taxon>Dothideomycetes</taxon>
        <taxon>Pleosporomycetidae</taxon>
        <taxon>Pleosporales</taxon>
        <taxon>Pleosporineae</taxon>
        <taxon>Phaeosphaeriaceae</taxon>
        <taxon>Parastagonospora</taxon>
    </lineage>
</organism>
<dbReference type="KEGG" id="pno:SNOG_06096"/>
<dbReference type="Pfam" id="PF01344">
    <property type="entry name" value="Kelch_1"/>
    <property type="match status" value="1"/>
</dbReference>